<dbReference type="AlphaFoldDB" id="A0A1G7UIP1"/>
<accession>A0A1G7UIP1</accession>
<dbReference type="SUPFAM" id="SSF56784">
    <property type="entry name" value="HAD-like"/>
    <property type="match status" value="1"/>
</dbReference>
<dbReference type="NCBIfam" id="TIGR01662">
    <property type="entry name" value="HAD-SF-IIIA"/>
    <property type="match status" value="1"/>
</dbReference>
<proteinExistence type="predicted"/>
<dbReference type="GO" id="GO:0008962">
    <property type="term" value="F:phosphatidylglycerophosphatase activity"/>
    <property type="evidence" value="ECO:0007669"/>
    <property type="project" value="InterPro"/>
</dbReference>
<dbReference type="Pfam" id="PF00702">
    <property type="entry name" value="Hydrolase"/>
    <property type="match status" value="1"/>
</dbReference>
<dbReference type="InterPro" id="IPR036412">
    <property type="entry name" value="HAD-like_sf"/>
</dbReference>
<dbReference type="RefSeq" id="WP_090290343.1">
    <property type="nucleotide sequence ID" value="NZ_FNCK01000010.1"/>
</dbReference>
<dbReference type="Proteomes" id="UP000199708">
    <property type="component" value="Unassembled WGS sequence"/>
</dbReference>
<dbReference type="InterPro" id="IPR010021">
    <property type="entry name" value="PGPP1/Gep4"/>
</dbReference>
<dbReference type="OrthoDB" id="9787572at2"/>
<dbReference type="STRING" id="120956.SAMN05421791_11035"/>
<reference evidence="1 2" key="1">
    <citation type="submission" date="2016-10" db="EMBL/GenBank/DDBJ databases">
        <authorList>
            <person name="de Groot N.N."/>
        </authorList>
    </citation>
    <scope>NUCLEOTIDE SEQUENCE [LARGE SCALE GENOMIC DNA]</scope>
    <source>
        <strain evidence="1 2">ATCC BAA-466</strain>
    </source>
</reference>
<gene>
    <name evidence="1" type="ORF">SAMN05421791_11035</name>
</gene>
<sequence>MKNLIQPTWCLNSIYRLTPSDLMNQQIKGLIVDLDNTLLAWNCLDHTQELALWVTSMKEAGIKLFVLSNNHPERVHRVANPLKIPYLGHALKPLRRSFQLAMKAMQVDPENVLVVGDQIMTDVIGARSLGLKVLLVKPIVNNDNIYTLVNRNLEKMALKWIGIDRHGDWGDQLERSE</sequence>
<dbReference type="InterPro" id="IPR006549">
    <property type="entry name" value="HAD-SF_hydro_IIIA"/>
</dbReference>
<evidence type="ECO:0008006" key="3">
    <source>
        <dbReference type="Google" id="ProtNLM"/>
    </source>
</evidence>
<dbReference type="EMBL" id="FNCK01000010">
    <property type="protein sequence ID" value="SDG47422.1"/>
    <property type="molecule type" value="Genomic_DNA"/>
</dbReference>
<dbReference type="InterPro" id="IPR023214">
    <property type="entry name" value="HAD_sf"/>
</dbReference>
<name>A0A1G7UIP1_9LACT</name>
<dbReference type="CDD" id="cd16416">
    <property type="entry name" value="HAD_BsYqeG-like"/>
    <property type="match status" value="1"/>
</dbReference>
<dbReference type="Gene3D" id="3.40.50.1000">
    <property type="entry name" value="HAD superfamily/HAD-like"/>
    <property type="match status" value="1"/>
</dbReference>
<keyword evidence="2" id="KW-1185">Reference proteome</keyword>
<evidence type="ECO:0000313" key="2">
    <source>
        <dbReference type="Proteomes" id="UP000199708"/>
    </source>
</evidence>
<protein>
    <recommendedName>
        <fullName evidence="3">YqeG family HAD IIIA-type phosphatase</fullName>
    </recommendedName>
</protein>
<organism evidence="1 2">
    <name type="scientific">Facklamia miroungae</name>
    <dbReference type="NCBI Taxonomy" id="120956"/>
    <lineage>
        <taxon>Bacteria</taxon>
        <taxon>Bacillati</taxon>
        <taxon>Bacillota</taxon>
        <taxon>Bacilli</taxon>
        <taxon>Lactobacillales</taxon>
        <taxon>Aerococcaceae</taxon>
        <taxon>Facklamia</taxon>
    </lineage>
</organism>
<dbReference type="NCBIfam" id="TIGR01668">
    <property type="entry name" value="YqeG_hyp_ppase"/>
    <property type="match status" value="1"/>
</dbReference>
<evidence type="ECO:0000313" key="1">
    <source>
        <dbReference type="EMBL" id="SDG47422.1"/>
    </source>
</evidence>